<organism evidence="3 4">
    <name type="scientific">Circinella minor</name>
    <dbReference type="NCBI Taxonomy" id="1195481"/>
    <lineage>
        <taxon>Eukaryota</taxon>
        <taxon>Fungi</taxon>
        <taxon>Fungi incertae sedis</taxon>
        <taxon>Mucoromycota</taxon>
        <taxon>Mucoromycotina</taxon>
        <taxon>Mucoromycetes</taxon>
        <taxon>Mucorales</taxon>
        <taxon>Lichtheimiaceae</taxon>
        <taxon>Circinella</taxon>
    </lineage>
</organism>
<gene>
    <name evidence="3" type="ORF">INT45_001945</name>
</gene>
<evidence type="ECO:0000313" key="4">
    <source>
        <dbReference type="Proteomes" id="UP000646827"/>
    </source>
</evidence>
<evidence type="ECO:0000256" key="2">
    <source>
        <dbReference type="SAM" id="SignalP"/>
    </source>
</evidence>
<dbReference type="OrthoDB" id="2354757at2759"/>
<sequence length="243" mass="26390">MKISNILTCLLCATSLILQVISLCGNLPGLHSIYFVKVDTLVSNSLIDRIRHNIFGVPDSLTFATFVICQMFDSDDTQTACTNPSLGYRFDSQGLPGILEDAIPDKFHTALSVAQGGILIPSVILSFIITSWCLIRLCTANDRLVCCLTLLGVFALAFVIASLAVQIVGYRSVRNALTQAEQAIPGTSVKLIASLGPAIWLTVGAAIALIIVIIIFFIEGVLLCRTQAQHQRRQEQEIEMSHV</sequence>
<feature type="transmembrane region" description="Helical" evidence="1">
    <location>
        <begin position="118"/>
        <end position="137"/>
    </location>
</feature>
<keyword evidence="1" id="KW-0812">Transmembrane</keyword>
<comment type="caution">
    <text evidence="3">The sequence shown here is derived from an EMBL/GenBank/DDBJ whole genome shotgun (WGS) entry which is preliminary data.</text>
</comment>
<dbReference type="GO" id="GO:0035838">
    <property type="term" value="C:growing cell tip"/>
    <property type="evidence" value="ECO:0007669"/>
    <property type="project" value="TreeGrafter"/>
</dbReference>
<keyword evidence="1" id="KW-0472">Membrane</keyword>
<dbReference type="PANTHER" id="PTHR28013">
    <property type="entry name" value="PROTEIN DCV1-RELATED"/>
    <property type="match status" value="1"/>
</dbReference>
<dbReference type="EMBL" id="JAEPRB010000054">
    <property type="protein sequence ID" value="KAG2223811.1"/>
    <property type="molecule type" value="Genomic_DNA"/>
</dbReference>
<dbReference type="InterPro" id="IPR051380">
    <property type="entry name" value="pH-response_reg_palI/RIM9"/>
</dbReference>
<dbReference type="Proteomes" id="UP000646827">
    <property type="component" value="Unassembled WGS sequence"/>
</dbReference>
<feature type="transmembrane region" description="Helical" evidence="1">
    <location>
        <begin position="144"/>
        <end position="168"/>
    </location>
</feature>
<keyword evidence="2" id="KW-0732">Signal</keyword>
<evidence type="ECO:0000256" key="1">
    <source>
        <dbReference type="SAM" id="Phobius"/>
    </source>
</evidence>
<dbReference type="AlphaFoldDB" id="A0A8H7S6Z1"/>
<keyword evidence="1" id="KW-1133">Transmembrane helix</keyword>
<feature type="chain" id="PRO_5034010058" evidence="2">
    <location>
        <begin position="33"/>
        <end position="243"/>
    </location>
</feature>
<dbReference type="InterPro" id="IPR009571">
    <property type="entry name" value="SUR7/Rim9-like_fungi"/>
</dbReference>
<dbReference type="Pfam" id="PF06687">
    <property type="entry name" value="SUR7"/>
    <property type="match status" value="1"/>
</dbReference>
<reference evidence="3 4" key="1">
    <citation type="submission" date="2020-12" db="EMBL/GenBank/DDBJ databases">
        <title>Metabolic potential, ecology and presence of endohyphal bacteria is reflected in genomic diversity of Mucoromycotina.</title>
        <authorList>
            <person name="Muszewska A."/>
            <person name="Okrasinska A."/>
            <person name="Steczkiewicz K."/>
            <person name="Drgas O."/>
            <person name="Orlowska M."/>
            <person name="Perlinska-Lenart U."/>
            <person name="Aleksandrzak-Piekarczyk T."/>
            <person name="Szatraj K."/>
            <person name="Zielenkiewicz U."/>
            <person name="Pilsyk S."/>
            <person name="Malc E."/>
            <person name="Mieczkowski P."/>
            <person name="Kruszewska J.S."/>
            <person name="Biernat P."/>
            <person name="Pawlowska J."/>
        </authorList>
    </citation>
    <scope>NUCLEOTIDE SEQUENCE [LARGE SCALE GENOMIC DNA]</scope>
    <source>
        <strain evidence="3 4">CBS 142.35</strain>
    </source>
</reference>
<feature type="signal peptide" evidence="2">
    <location>
        <begin position="1"/>
        <end position="32"/>
    </location>
</feature>
<keyword evidence="4" id="KW-1185">Reference proteome</keyword>
<dbReference type="PANTHER" id="PTHR28013:SF4">
    <property type="entry name" value="MARVEL DOMAIN-CONTAINING PROTEIN"/>
    <property type="match status" value="1"/>
</dbReference>
<protein>
    <submittedName>
        <fullName evidence="3">Uncharacterized protein</fullName>
    </submittedName>
</protein>
<dbReference type="GO" id="GO:0005886">
    <property type="term" value="C:plasma membrane"/>
    <property type="evidence" value="ECO:0007669"/>
    <property type="project" value="InterPro"/>
</dbReference>
<dbReference type="GO" id="GO:0032153">
    <property type="term" value="C:cell division site"/>
    <property type="evidence" value="ECO:0007669"/>
    <property type="project" value="TreeGrafter"/>
</dbReference>
<accession>A0A8H7S6Z1</accession>
<name>A0A8H7S6Z1_9FUNG</name>
<evidence type="ECO:0000313" key="3">
    <source>
        <dbReference type="EMBL" id="KAG2223811.1"/>
    </source>
</evidence>
<proteinExistence type="predicted"/>
<feature type="transmembrane region" description="Helical" evidence="1">
    <location>
        <begin position="198"/>
        <end position="224"/>
    </location>
</feature>